<feature type="region of interest" description="Disordered" evidence="1">
    <location>
        <begin position="1"/>
        <end position="21"/>
    </location>
</feature>
<dbReference type="Proteomes" id="UP000313359">
    <property type="component" value="Unassembled WGS sequence"/>
</dbReference>
<proteinExistence type="predicted"/>
<gene>
    <name evidence="2" type="ORF">L227DRAFT_574290</name>
</gene>
<organism evidence="2 3">
    <name type="scientific">Lentinus tigrinus ALCF2SS1-6</name>
    <dbReference type="NCBI Taxonomy" id="1328759"/>
    <lineage>
        <taxon>Eukaryota</taxon>
        <taxon>Fungi</taxon>
        <taxon>Dikarya</taxon>
        <taxon>Basidiomycota</taxon>
        <taxon>Agaricomycotina</taxon>
        <taxon>Agaricomycetes</taxon>
        <taxon>Polyporales</taxon>
        <taxon>Polyporaceae</taxon>
        <taxon>Lentinus</taxon>
    </lineage>
</organism>
<feature type="compositionally biased region" description="Acidic residues" evidence="1">
    <location>
        <begin position="1"/>
        <end position="12"/>
    </location>
</feature>
<evidence type="ECO:0000313" key="2">
    <source>
        <dbReference type="EMBL" id="RPD61809.1"/>
    </source>
</evidence>
<dbReference type="AlphaFoldDB" id="A0A5C2SF84"/>
<evidence type="ECO:0000256" key="1">
    <source>
        <dbReference type="SAM" id="MobiDB-lite"/>
    </source>
</evidence>
<protein>
    <submittedName>
        <fullName evidence="2">Uncharacterized protein</fullName>
    </submittedName>
</protein>
<reference evidence="2" key="1">
    <citation type="journal article" date="2018" name="Genome Biol. Evol.">
        <title>Genomics and development of Lentinus tigrinus, a white-rot wood-decaying mushroom with dimorphic fruiting bodies.</title>
        <authorList>
            <person name="Wu B."/>
            <person name="Xu Z."/>
            <person name="Knudson A."/>
            <person name="Carlson A."/>
            <person name="Chen N."/>
            <person name="Kovaka S."/>
            <person name="LaButti K."/>
            <person name="Lipzen A."/>
            <person name="Pennachio C."/>
            <person name="Riley R."/>
            <person name="Schakwitz W."/>
            <person name="Umezawa K."/>
            <person name="Ohm R.A."/>
            <person name="Grigoriev I.V."/>
            <person name="Nagy L.G."/>
            <person name="Gibbons J."/>
            <person name="Hibbett D."/>
        </authorList>
    </citation>
    <scope>NUCLEOTIDE SEQUENCE [LARGE SCALE GENOMIC DNA]</scope>
    <source>
        <strain evidence="2">ALCF2SS1-6</strain>
    </source>
</reference>
<sequence length="75" mass="8636">MPIEPDEDDDCVSPDHDHSTTSTEWEYTCLHGMESVVNACDGDLRTAEDVLVIRPEYEWLRETMETGYLRDSKSI</sequence>
<name>A0A5C2SF84_9APHY</name>
<evidence type="ECO:0000313" key="3">
    <source>
        <dbReference type="Proteomes" id="UP000313359"/>
    </source>
</evidence>
<accession>A0A5C2SF84</accession>
<dbReference type="OrthoDB" id="19861at2759"/>
<keyword evidence="3" id="KW-1185">Reference proteome</keyword>
<dbReference type="EMBL" id="ML122261">
    <property type="protein sequence ID" value="RPD61809.1"/>
    <property type="molecule type" value="Genomic_DNA"/>
</dbReference>